<protein>
    <submittedName>
        <fullName evidence="1">Uncharacterized protein</fullName>
    </submittedName>
</protein>
<sequence length="193" mass="21931">VERPERARRFMELGALQTGLEKTRFLERRLPRLPPARTHFWEAKSSLQAVRDLYDCYAADPLMACRPVEGPKSQDRDEDFMSEYLEKQAVIEHLLHKRQGRLEELMEHATSATRCPAEPSTPPAPTVSVKEQAPKEVRILCPSFQVLAHTKNLQFDGDVLRNKRWSGGVVFARANAEDPSFEIVVQPQDGGLP</sequence>
<keyword evidence="2" id="KW-1185">Reference proteome</keyword>
<proteinExistence type="predicted"/>
<name>A0ABP0JSG5_9DINO</name>
<feature type="non-terminal residue" evidence="1">
    <location>
        <position position="1"/>
    </location>
</feature>
<comment type="caution">
    <text evidence="1">The sequence shown here is derived from an EMBL/GenBank/DDBJ whole genome shotgun (WGS) entry which is preliminary data.</text>
</comment>
<dbReference type="Proteomes" id="UP001642464">
    <property type="component" value="Unassembled WGS sequence"/>
</dbReference>
<gene>
    <name evidence="1" type="ORF">SCF082_LOCUS13623</name>
</gene>
<evidence type="ECO:0000313" key="1">
    <source>
        <dbReference type="EMBL" id="CAK9017400.1"/>
    </source>
</evidence>
<dbReference type="EMBL" id="CAXAMM010008458">
    <property type="protein sequence ID" value="CAK9017400.1"/>
    <property type="molecule type" value="Genomic_DNA"/>
</dbReference>
<reference evidence="1 2" key="1">
    <citation type="submission" date="2024-02" db="EMBL/GenBank/DDBJ databases">
        <authorList>
            <person name="Chen Y."/>
            <person name="Shah S."/>
            <person name="Dougan E. K."/>
            <person name="Thang M."/>
            <person name="Chan C."/>
        </authorList>
    </citation>
    <scope>NUCLEOTIDE SEQUENCE [LARGE SCALE GENOMIC DNA]</scope>
</reference>
<organism evidence="1 2">
    <name type="scientific">Durusdinium trenchii</name>
    <dbReference type="NCBI Taxonomy" id="1381693"/>
    <lineage>
        <taxon>Eukaryota</taxon>
        <taxon>Sar</taxon>
        <taxon>Alveolata</taxon>
        <taxon>Dinophyceae</taxon>
        <taxon>Suessiales</taxon>
        <taxon>Symbiodiniaceae</taxon>
        <taxon>Durusdinium</taxon>
    </lineage>
</organism>
<accession>A0ABP0JSG5</accession>
<evidence type="ECO:0000313" key="2">
    <source>
        <dbReference type="Proteomes" id="UP001642464"/>
    </source>
</evidence>